<reference evidence="15" key="3">
    <citation type="submission" date="2016-10" db="EMBL/GenBank/DDBJ databases">
        <authorList>
            <person name="See-Too W.S."/>
        </authorList>
    </citation>
    <scope>NUCLEOTIDE SEQUENCE</scope>
    <source>
        <strain evidence="15">DSM 14505</strain>
    </source>
</reference>
<sequence>MPQYEAGTFDVIVVGAGHAGAEAALASARMGAKTLVLTMNLDMIAFMPCNPSIGGPAKGIVVREIDALGGAMGRVIDKTHIQMRMLNTAKGPAVRALRAQADKVLYQQEMKRLMEEEPNLTLHQGIAEELVVEDGKIQGLITQVGGIYRANSVVITTGTFLRGEIIIGDLRYSSGPNNQQPSIKLAENLENLGFETVRFKTGTPPRVNSNSIDYSKTEIQPGDDVPRAFGHETTEYITDQLPCWLTYTNEHTHQVIDDNLHLSPMYSGMIKGTGPRYCPSIEDKVVRFNDKPRHQIFLEPEGRNTREVYVQGLSTSLPEHVQRKLLESIPGLEKAEMMRAGYAIEYDAIIPTQLWPTLESKKIENLYTAGQINGTSGYEEAAGQGLMAGINAAAKVLGKEEVILSRSDAYIGVLIDDLVTKGTNEPYRLLTSRAEYRLLLRHDNADIRLTELAYAIGLVKEERYVKFLAKKERIEEEIKRLRSVMIKPNETTQQLIRDAGGSELKDGIRGADLLKRPEMTYEMISQLTASTIELEEEVKEQVEIHIKYEGYIEKSLQQVDKLKKMENKKIPDKIDYHAISGIATEARGKLAEVRPLSIAQASRISGVNPADISILLVYIEQGKIAKISV</sequence>
<keyword evidence="8 12" id="KW-0274">FAD</keyword>
<dbReference type="RefSeq" id="WP_006830551.1">
    <property type="nucleotide sequence ID" value="NZ_AJYB01000042.1"/>
</dbReference>
<dbReference type="InterPro" id="IPR049312">
    <property type="entry name" value="GIDA_C_N"/>
</dbReference>
<evidence type="ECO:0000313" key="18">
    <source>
        <dbReference type="Proteomes" id="UP000092661"/>
    </source>
</evidence>
<keyword evidence="18" id="KW-1185">Reference proteome</keyword>
<dbReference type="Pfam" id="PF21680">
    <property type="entry name" value="GIDA_C_1st"/>
    <property type="match status" value="1"/>
</dbReference>
<dbReference type="FunFam" id="1.10.150.570:FF:000001">
    <property type="entry name" value="tRNA uridine 5-carboxymethylaminomethyl modification enzyme MnmG"/>
    <property type="match status" value="1"/>
</dbReference>
<evidence type="ECO:0000256" key="2">
    <source>
        <dbReference type="ARBA" id="ARBA00003717"/>
    </source>
</evidence>
<evidence type="ECO:0000256" key="10">
    <source>
        <dbReference type="ARBA" id="ARBA00025948"/>
    </source>
</evidence>
<dbReference type="GO" id="GO:0005829">
    <property type="term" value="C:cytosol"/>
    <property type="evidence" value="ECO:0007669"/>
    <property type="project" value="TreeGrafter"/>
</dbReference>
<dbReference type="InterPro" id="IPR047001">
    <property type="entry name" value="MnmG_C_subdom"/>
</dbReference>
<dbReference type="Gene3D" id="3.50.50.60">
    <property type="entry name" value="FAD/NAD(P)-binding domain"/>
    <property type="match status" value="2"/>
</dbReference>
<feature type="domain" description="tRNA uridine 5-carboxymethylaminomethyl modification enzyme C-terminal subdomain" evidence="14">
    <location>
        <begin position="546"/>
        <end position="617"/>
    </location>
</feature>
<evidence type="ECO:0000313" key="17">
    <source>
        <dbReference type="Proteomes" id="UP000004725"/>
    </source>
</evidence>
<evidence type="ECO:0000256" key="12">
    <source>
        <dbReference type="HAMAP-Rule" id="MF_00129"/>
    </source>
</evidence>
<feature type="region of interest" description="Disordered" evidence="13">
    <location>
        <begin position="205"/>
        <end position="225"/>
    </location>
</feature>
<dbReference type="Gene3D" id="1.10.150.570">
    <property type="entry name" value="GidA associated domain, C-terminal subdomain"/>
    <property type="match status" value="1"/>
</dbReference>
<dbReference type="InterPro" id="IPR026904">
    <property type="entry name" value="MnmG_C"/>
</dbReference>
<dbReference type="AlphaFoldDB" id="A0A1C7DD72"/>
<dbReference type="KEGG" id="pana:BBH88_03110"/>
<evidence type="ECO:0000256" key="13">
    <source>
        <dbReference type="SAM" id="MobiDB-lite"/>
    </source>
</evidence>
<feature type="binding site" evidence="12">
    <location>
        <begin position="274"/>
        <end position="288"/>
    </location>
    <ligand>
        <name>NAD(+)</name>
        <dbReference type="ChEBI" id="CHEBI:57540"/>
    </ligand>
</feature>
<comment type="caution">
    <text evidence="12">Lacks conserved residue(s) required for the propagation of feature annotation.</text>
</comment>
<dbReference type="FunFam" id="1.10.10.1800:FF:000001">
    <property type="entry name" value="tRNA uridine 5-carboxymethylaminomethyl modification enzyme MnmG"/>
    <property type="match status" value="1"/>
</dbReference>
<dbReference type="InterPro" id="IPR004416">
    <property type="entry name" value="MnmG"/>
</dbReference>
<evidence type="ECO:0000256" key="8">
    <source>
        <dbReference type="ARBA" id="ARBA00022827"/>
    </source>
</evidence>
<evidence type="ECO:0000256" key="5">
    <source>
        <dbReference type="ARBA" id="ARBA00022490"/>
    </source>
</evidence>
<dbReference type="Pfam" id="PF13932">
    <property type="entry name" value="SAM_GIDA_C"/>
    <property type="match status" value="1"/>
</dbReference>
<dbReference type="InterPro" id="IPR044920">
    <property type="entry name" value="MnmG_C_subdom_sf"/>
</dbReference>
<comment type="cofactor">
    <cofactor evidence="1 12">
        <name>FAD</name>
        <dbReference type="ChEBI" id="CHEBI:57692"/>
    </cofactor>
</comment>
<dbReference type="OrthoDB" id="9815560at2"/>
<dbReference type="GO" id="GO:0030488">
    <property type="term" value="P:tRNA methylation"/>
    <property type="evidence" value="ECO:0007669"/>
    <property type="project" value="TreeGrafter"/>
</dbReference>
<evidence type="ECO:0000313" key="15">
    <source>
        <dbReference type="EMBL" id="ANU09367.1"/>
    </source>
</evidence>
<comment type="function">
    <text evidence="2 12">NAD-binding protein involved in the addition of a carboxymethylaminomethyl (cmnm) group at the wobble position (U34) of certain tRNAs, forming tRNA-cmnm(5)s(2)U34.</text>
</comment>
<dbReference type="GO" id="GO:0050660">
    <property type="term" value="F:flavin adenine dinucleotide binding"/>
    <property type="evidence" value="ECO:0007669"/>
    <property type="project" value="UniProtKB-UniRule"/>
</dbReference>
<protein>
    <recommendedName>
        <fullName evidence="4 12">tRNA uridine 5-carboxymethylaminomethyl modification enzyme MnmG</fullName>
    </recommendedName>
    <alternativeName>
        <fullName evidence="11 12">Glucose-inhibited division protein A</fullName>
    </alternativeName>
</protein>
<reference evidence="18" key="2">
    <citation type="submission" date="2016-07" db="EMBL/GenBank/DDBJ databases">
        <authorList>
            <person name="See-Too W.S."/>
        </authorList>
    </citation>
    <scope>NUCLEOTIDE SEQUENCE [LARGE SCALE GENOMIC DNA]</scope>
    <source>
        <strain evidence="18">DSM 14505</strain>
    </source>
</reference>
<feature type="binding site" evidence="12">
    <location>
        <begin position="15"/>
        <end position="20"/>
    </location>
    <ligand>
        <name>FAD</name>
        <dbReference type="ChEBI" id="CHEBI:57692"/>
    </ligand>
</feature>
<dbReference type="Gene3D" id="1.10.10.1800">
    <property type="entry name" value="tRNA uridine 5-carboxymethylaminomethyl modification enzyme MnmG/GidA"/>
    <property type="match status" value="1"/>
</dbReference>
<dbReference type="PANTHER" id="PTHR11806:SF0">
    <property type="entry name" value="PROTEIN MTO1 HOMOLOG, MITOCHONDRIAL"/>
    <property type="match status" value="1"/>
</dbReference>
<dbReference type="PRINTS" id="PR00411">
    <property type="entry name" value="PNDRDTASEI"/>
</dbReference>
<keyword evidence="7 12" id="KW-0819">tRNA processing</keyword>
<evidence type="ECO:0000256" key="7">
    <source>
        <dbReference type="ARBA" id="ARBA00022694"/>
    </source>
</evidence>
<gene>
    <name evidence="12" type="primary">mnmG</name>
    <name evidence="12" type="synonym">gidA</name>
    <name evidence="16" type="ORF">A1A1_12937</name>
    <name evidence="15" type="ORF">BBH88_03110</name>
</gene>
<organism evidence="16 17">
    <name type="scientific">Planococcus antarcticus DSM 14505</name>
    <dbReference type="NCBI Taxonomy" id="1185653"/>
    <lineage>
        <taxon>Bacteria</taxon>
        <taxon>Bacillati</taxon>
        <taxon>Bacillota</taxon>
        <taxon>Bacilli</taxon>
        <taxon>Bacillales</taxon>
        <taxon>Caryophanaceae</taxon>
        <taxon>Planococcus</taxon>
    </lineage>
</organism>
<dbReference type="FunFam" id="3.50.50.60:FF:000002">
    <property type="entry name" value="tRNA uridine 5-carboxymethylaminomethyl modification enzyme MnmG"/>
    <property type="match status" value="1"/>
</dbReference>
<keyword evidence="5 12" id="KW-0963">Cytoplasm</keyword>
<dbReference type="NCBIfam" id="TIGR00136">
    <property type="entry name" value="mnmG_gidA"/>
    <property type="match status" value="1"/>
</dbReference>
<evidence type="ECO:0000313" key="16">
    <source>
        <dbReference type="EMBL" id="EIM06016.1"/>
    </source>
</evidence>
<dbReference type="InterPro" id="IPR040131">
    <property type="entry name" value="MnmG_N"/>
</dbReference>
<evidence type="ECO:0000256" key="1">
    <source>
        <dbReference type="ARBA" id="ARBA00001974"/>
    </source>
</evidence>
<keyword evidence="6 12" id="KW-0285">Flavoprotein</keyword>
<dbReference type="HAMAP" id="MF_00129">
    <property type="entry name" value="MnmG_GidA"/>
    <property type="match status" value="1"/>
</dbReference>
<dbReference type="Pfam" id="PF01134">
    <property type="entry name" value="GIDA"/>
    <property type="match status" value="1"/>
</dbReference>
<comment type="similarity">
    <text evidence="3 12">Belongs to the MnmG family.</text>
</comment>
<dbReference type="EMBL" id="CP016534">
    <property type="protein sequence ID" value="ANU09367.1"/>
    <property type="molecule type" value="Genomic_DNA"/>
</dbReference>
<evidence type="ECO:0000256" key="9">
    <source>
        <dbReference type="ARBA" id="ARBA00023027"/>
    </source>
</evidence>
<comment type="subunit">
    <text evidence="10 12">Homodimer. Heterotetramer of two MnmE and two MnmG subunits.</text>
</comment>
<dbReference type="FunFam" id="3.50.50.60:FF:000063">
    <property type="entry name" value="tRNA uridine 5-carboxymethylaminomethyl modification enzyme MnmG"/>
    <property type="match status" value="1"/>
</dbReference>
<evidence type="ECO:0000259" key="14">
    <source>
        <dbReference type="SMART" id="SM01228"/>
    </source>
</evidence>
<dbReference type="InterPro" id="IPR002218">
    <property type="entry name" value="MnmG-rel"/>
</dbReference>
<evidence type="ECO:0000256" key="11">
    <source>
        <dbReference type="ARBA" id="ARBA00031800"/>
    </source>
</evidence>
<dbReference type="InterPro" id="IPR036188">
    <property type="entry name" value="FAD/NAD-bd_sf"/>
</dbReference>
<evidence type="ECO:0000256" key="4">
    <source>
        <dbReference type="ARBA" id="ARBA00020461"/>
    </source>
</evidence>
<proteinExistence type="inferred from homology"/>
<reference evidence="16 17" key="1">
    <citation type="journal article" date="2012" name="J. Bacteriol.">
        <title>Genome Sequence of the Antarctic Psychrophile Bacterium Planococcus antarcticus DSM 14505.</title>
        <authorList>
            <person name="Margolles A."/>
            <person name="Gueimonde M."/>
            <person name="Sanchez B."/>
        </authorList>
    </citation>
    <scope>NUCLEOTIDE SEQUENCE [LARGE SCALE GENOMIC DNA]</scope>
    <source>
        <strain evidence="16 17">DSM 14505</strain>
    </source>
</reference>
<dbReference type="eggNOG" id="COG0445">
    <property type="taxonomic scope" value="Bacteria"/>
</dbReference>
<evidence type="ECO:0000256" key="6">
    <source>
        <dbReference type="ARBA" id="ARBA00022630"/>
    </source>
</evidence>
<dbReference type="EMBL" id="AJYB01000042">
    <property type="protein sequence ID" value="EIM06016.1"/>
    <property type="molecule type" value="Genomic_DNA"/>
</dbReference>
<dbReference type="GO" id="GO:0002098">
    <property type="term" value="P:tRNA wobble uridine modification"/>
    <property type="evidence" value="ECO:0007669"/>
    <property type="project" value="InterPro"/>
</dbReference>
<feature type="compositionally biased region" description="Polar residues" evidence="13">
    <location>
        <begin position="206"/>
        <end position="218"/>
    </location>
</feature>
<accession>A0A1C7DD72</accession>
<dbReference type="PROSITE" id="PS01280">
    <property type="entry name" value="GIDA_1"/>
    <property type="match status" value="1"/>
</dbReference>
<dbReference type="InterPro" id="IPR020595">
    <property type="entry name" value="MnmG-rel_CS"/>
</dbReference>
<dbReference type="SMART" id="SM01228">
    <property type="entry name" value="GIDA_assoc_3"/>
    <property type="match status" value="1"/>
</dbReference>
<dbReference type="Proteomes" id="UP000004725">
    <property type="component" value="Unassembled WGS sequence"/>
</dbReference>
<dbReference type="PROSITE" id="PS01281">
    <property type="entry name" value="GIDA_2"/>
    <property type="match status" value="1"/>
</dbReference>
<comment type="subcellular location">
    <subcellularLocation>
        <location evidence="12">Cytoplasm</location>
    </subcellularLocation>
</comment>
<dbReference type="PANTHER" id="PTHR11806">
    <property type="entry name" value="GLUCOSE INHIBITED DIVISION PROTEIN A"/>
    <property type="match status" value="1"/>
</dbReference>
<dbReference type="SUPFAM" id="SSF51905">
    <property type="entry name" value="FAD/NAD(P)-binding domain"/>
    <property type="match status" value="1"/>
</dbReference>
<evidence type="ECO:0000256" key="3">
    <source>
        <dbReference type="ARBA" id="ARBA00007653"/>
    </source>
</evidence>
<name>A0A1C7DD72_9BACL</name>
<dbReference type="Proteomes" id="UP000092661">
    <property type="component" value="Chromosome"/>
</dbReference>
<keyword evidence="9 12" id="KW-0520">NAD</keyword>